<evidence type="ECO:0000313" key="7">
    <source>
        <dbReference type="EMBL" id="MBA0084394.1"/>
    </source>
</evidence>
<feature type="region of interest" description="Disordered" evidence="5">
    <location>
        <begin position="1"/>
        <end position="25"/>
    </location>
</feature>
<dbReference type="SUPFAM" id="SSF46689">
    <property type="entry name" value="Homeodomain-like"/>
    <property type="match status" value="1"/>
</dbReference>
<dbReference type="PANTHER" id="PTHR30055">
    <property type="entry name" value="HTH-TYPE TRANSCRIPTIONAL REGULATOR RUTR"/>
    <property type="match status" value="1"/>
</dbReference>
<dbReference type="PROSITE" id="PS50977">
    <property type="entry name" value="HTH_TETR_2"/>
    <property type="match status" value="1"/>
</dbReference>
<dbReference type="EMBL" id="JACDQQ010000514">
    <property type="protein sequence ID" value="MBA0084394.1"/>
    <property type="molecule type" value="Genomic_DNA"/>
</dbReference>
<evidence type="ECO:0000256" key="5">
    <source>
        <dbReference type="SAM" id="MobiDB-lite"/>
    </source>
</evidence>
<dbReference type="PRINTS" id="PR00455">
    <property type="entry name" value="HTHTETR"/>
</dbReference>
<keyword evidence="2 4" id="KW-0238">DNA-binding</keyword>
<protein>
    <submittedName>
        <fullName evidence="7">TetR family transcriptional regulator</fullName>
    </submittedName>
</protein>
<keyword evidence="8" id="KW-1185">Reference proteome</keyword>
<dbReference type="GO" id="GO:0000976">
    <property type="term" value="F:transcription cis-regulatory region binding"/>
    <property type="evidence" value="ECO:0007669"/>
    <property type="project" value="TreeGrafter"/>
</dbReference>
<evidence type="ECO:0000256" key="4">
    <source>
        <dbReference type="PROSITE-ProRule" id="PRU00335"/>
    </source>
</evidence>
<organism evidence="7 8">
    <name type="scientific">Candidatus Acidiferrum panamense</name>
    <dbReference type="NCBI Taxonomy" id="2741543"/>
    <lineage>
        <taxon>Bacteria</taxon>
        <taxon>Pseudomonadati</taxon>
        <taxon>Acidobacteriota</taxon>
        <taxon>Terriglobia</taxon>
        <taxon>Candidatus Acidiferrales</taxon>
        <taxon>Candidatus Acidiferrum</taxon>
    </lineage>
</organism>
<feature type="DNA-binding region" description="H-T-H motif" evidence="4">
    <location>
        <begin position="50"/>
        <end position="69"/>
    </location>
</feature>
<evidence type="ECO:0000313" key="8">
    <source>
        <dbReference type="Proteomes" id="UP000567293"/>
    </source>
</evidence>
<accession>A0A7V8NN58</accession>
<dbReference type="InterPro" id="IPR001647">
    <property type="entry name" value="HTH_TetR"/>
</dbReference>
<evidence type="ECO:0000256" key="1">
    <source>
        <dbReference type="ARBA" id="ARBA00023015"/>
    </source>
</evidence>
<feature type="domain" description="HTH tetR-type" evidence="6">
    <location>
        <begin position="27"/>
        <end position="87"/>
    </location>
</feature>
<dbReference type="Gene3D" id="1.10.357.10">
    <property type="entry name" value="Tetracycline Repressor, domain 2"/>
    <property type="match status" value="1"/>
</dbReference>
<dbReference type="InterPro" id="IPR050109">
    <property type="entry name" value="HTH-type_TetR-like_transc_reg"/>
</dbReference>
<dbReference type="InterPro" id="IPR009057">
    <property type="entry name" value="Homeodomain-like_sf"/>
</dbReference>
<dbReference type="AlphaFoldDB" id="A0A7V8NN58"/>
<feature type="non-terminal residue" evidence="7">
    <location>
        <position position="100"/>
    </location>
</feature>
<sequence>MAPISKPIHPSDRGIASPPDRRQRRSAEIRERLFRSALALFAQKGFAESTVEDITEAADVGKGTFFNYFPSKDHILLAFGEMQLGKLEAAVDEARRSNEP</sequence>
<reference evidence="7" key="1">
    <citation type="submission" date="2020-06" db="EMBL/GenBank/DDBJ databases">
        <title>Legume-microbial interactions unlock mineral nutrients during tropical forest succession.</title>
        <authorList>
            <person name="Epihov D.Z."/>
        </authorList>
    </citation>
    <scope>NUCLEOTIDE SEQUENCE [LARGE SCALE GENOMIC DNA]</scope>
    <source>
        <strain evidence="7">Pan2503</strain>
    </source>
</reference>
<keyword evidence="3" id="KW-0804">Transcription</keyword>
<dbReference type="GO" id="GO:0003700">
    <property type="term" value="F:DNA-binding transcription factor activity"/>
    <property type="evidence" value="ECO:0007669"/>
    <property type="project" value="TreeGrafter"/>
</dbReference>
<evidence type="ECO:0000259" key="6">
    <source>
        <dbReference type="PROSITE" id="PS50977"/>
    </source>
</evidence>
<dbReference type="PROSITE" id="PS01081">
    <property type="entry name" value="HTH_TETR_1"/>
    <property type="match status" value="1"/>
</dbReference>
<proteinExistence type="predicted"/>
<comment type="caution">
    <text evidence="7">The sequence shown here is derived from an EMBL/GenBank/DDBJ whole genome shotgun (WGS) entry which is preliminary data.</text>
</comment>
<gene>
    <name evidence="7" type="ORF">HRJ53_05310</name>
</gene>
<dbReference type="Proteomes" id="UP000567293">
    <property type="component" value="Unassembled WGS sequence"/>
</dbReference>
<keyword evidence="1" id="KW-0805">Transcription regulation</keyword>
<dbReference type="InterPro" id="IPR023772">
    <property type="entry name" value="DNA-bd_HTH_TetR-type_CS"/>
</dbReference>
<name>A0A7V8NN58_9BACT</name>
<dbReference type="Pfam" id="PF00440">
    <property type="entry name" value="TetR_N"/>
    <property type="match status" value="1"/>
</dbReference>
<evidence type="ECO:0000256" key="3">
    <source>
        <dbReference type="ARBA" id="ARBA00023163"/>
    </source>
</evidence>
<dbReference type="PANTHER" id="PTHR30055:SF234">
    <property type="entry name" value="HTH-TYPE TRANSCRIPTIONAL REGULATOR BETI"/>
    <property type="match status" value="1"/>
</dbReference>
<evidence type="ECO:0000256" key="2">
    <source>
        <dbReference type="ARBA" id="ARBA00023125"/>
    </source>
</evidence>